<gene>
    <name evidence="1" type="ORF">EDD18DRAFT_206414</name>
</gene>
<organism evidence="1 2">
    <name type="scientific">Armillaria luteobubalina</name>
    <dbReference type="NCBI Taxonomy" id="153913"/>
    <lineage>
        <taxon>Eukaryota</taxon>
        <taxon>Fungi</taxon>
        <taxon>Dikarya</taxon>
        <taxon>Basidiomycota</taxon>
        <taxon>Agaricomycotina</taxon>
        <taxon>Agaricomycetes</taxon>
        <taxon>Agaricomycetidae</taxon>
        <taxon>Agaricales</taxon>
        <taxon>Marasmiineae</taxon>
        <taxon>Physalacriaceae</taxon>
        <taxon>Armillaria</taxon>
    </lineage>
</organism>
<keyword evidence="2" id="KW-1185">Reference proteome</keyword>
<comment type="caution">
    <text evidence="1">The sequence shown here is derived from an EMBL/GenBank/DDBJ whole genome shotgun (WGS) entry which is preliminary data.</text>
</comment>
<dbReference type="EMBL" id="JAUEPU010000015">
    <property type="protein sequence ID" value="KAK0496422.1"/>
    <property type="molecule type" value="Genomic_DNA"/>
</dbReference>
<evidence type="ECO:0008006" key="3">
    <source>
        <dbReference type="Google" id="ProtNLM"/>
    </source>
</evidence>
<dbReference type="AlphaFoldDB" id="A0AA39UNC3"/>
<dbReference type="Proteomes" id="UP001175228">
    <property type="component" value="Unassembled WGS sequence"/>
</dbReference>
<proteinExistence type="predicted"/>
<evidence type="ECO:0000313" key="2">
    <source>
        <dbReference type="Proteomes" id="UP001175228"/>
    </source>
</evidence>
<sequence>MSCLTCSNCGFVNFLPPEPQPQILKTIQSSDSGLVPQLLRGSRPFLNDDYDLISTEIVKLERLQSLYDAQLQEIESRRRPILKSMENRKSIYTPIRCVPRDVLLEIFHSVCDSSWQSTNDYSRKRKQHSLNMNGPLWVLGRACGLWRDTLHTSPVSWARNVVANAPFSEHALQILRFYLSRTSEHPLNIKIVHNTRKPSNDGEIMSLLL</sequence>
<evidence type="ECO:0000313" key="1">
    <source>
        <dbReference type="EMBL" id="KAK0496422.1"/>
    </source>
</evidence>
<name>A0AA39UNC3_9AGAR</name>
<reference evidence="1" key="1">
    <citation type="submission" date="2023-06" db="EMBL/GenBank/DDBJ databases">
        <authorList>
            <consortium name="Lawrence Berkeley National Laboratory"/>
            <person name="Ahrendt S."/>
            <person name="Sahu N."/>
            <person name="Indic B."/>
            <person name="Wong-Bajracharya J."/>
            <person name="Merenyi Z."/>
            <person name="Ke H.-M."/>
            <person name="Monk M."/>
            <person name="Kocsube S."/>
            <person name="Drula E."/>
            <person name="Lipzen A."/>
            <person name="Balint B."/>
            <person name="Henrissat B."/>
            <person name="Andreopoulos B."/>
            <person name="Martin F.M."/>
            <person name="Harder C.B."/>
            <person name="Rigling D."/>
            <person name="Ford K.L."/>
            <person name="Foster G.D."/>
            <person name="Pangilinan J."/>
            <person name="Papanicolaou A."/>
            <person name="Barry K."/>
            <person name="LaButti K."/>
            <person name="Viragh M."/>
            <person name="Koriabine M."/>
            <person name="Yan M."/>
            <person name="Riley R."/>
            <person name="Champramary S."/>
            <person name="Plett K.L."/>
            <person name="Tsai I.J."/>
            <person name="Slot J."/>
            <person name="Sipos G."/>
            <person name="Plett J."/>
            <person name="Nagy L.G."/>
            <person name="Grigoriev I.V."/>
        </authorList>
    </citation>
    <scope>NUCLEOTIDE SEQUENCE</scope>
    <source>
        <strain evidence="1">HWK02</strain>
    </source>
</reference>
<accession>A0AA39UNC3</accession>
<protein>
    <recommendedName>
        <fullName evidence="3">F-box domain-containing protein</fullName>
    </recommendedName>
</protein>